<evidence type="ECO:0000313" key="6">
    <source>
        <dbReference type="Proteomes" id="UP000003994"/>
    </source>
</evidence>
<sequence length="404" mass="45206">MPRVQIPSGTNTIDSVTPVRLPNGKYRIQWKIRLHDGRLLSRDTTGSTKGEARARAHTKAAELLAQGGTGGNWKPSSLATEYLEKVSKPIVTDSSKLSKNSKNRYKTVLAYLDEAFKGYSIASVTRRRTIEELLKKIAAEHGSESGRHAKGVASRYFFEELIKDDVIEYNPLAGARIDLGNVKKRERPEGGRALTSAEYDRVLTHLLTVDPAEGVDPPKRGRYTLEDRVAVHRNCIDLTLLQMATGLRVSEARTLLWSDVIEDGNGRPACLIRAENAKTGNPRVAALVEPAVYEHLLRRKDEIGGQYVVGAPLNPDTEWDRFNAQKVLKGFYLEIARACDVPLLETHRTHVWRTTLNTLYRTDVDVLLRARTLGHSLDVNAQAYSDLSDLTSLYEAARARREER</sequence>
<evidence type="ECO:0000256" key="1">
    <source>
        <dbReference type="ARBA" id="ARBA00008857"/>
    </source>
</evidence>
<dbReference type="Pfam" id="PF00589">
    <property type="entry name" value="Phage_integrase"/>
    <property type="match status" value="1"/>
</dbReference>
<dbReference type="HOGENOM" id="CLU_056892_0_0_11"/>
<dbReference type="PANTHER" id="PTHR30349">
    <property type="entry name" value="PHAGE INTEGRASE-RELATED"/>
    <property type="match status" value="1"/>
</dbReference>
<dbReference type="InterPro" id="IPR050090">
    <property type="entry name" value="Tyrosine_recombinase_XerCD"/>
</dbReference>
<dbReference type="SUPFAM" id="SSF56349">
    <property type="entry name" value="DNA breaking-rejoining enzymes"/>
    <property type="match status" value="1"/>
</dbReference>
<keyword evidence="3" id="KW-0233">DNA recombination</keyword>
<evidence type="ECO:0000256" key="3">
    <source>
        <dbReference type="ARBA" id="ARBA00023172"/>
    </source>
</evidence>
<accession>K0YN35</accession>
<comment type="similarity">
    <text evidence="1">Belongs to the 'phage' integrase family.</text>
</comment>
<dbReference type="InterPro" id="IPR011010">
    <property type="entry name" value="DNA_brk_join_enz"/>
</dbReference>
<dbReference type="InterPro" id="IPR002104">
    <property type="entry name" value="Integrase_catalytic"/>
</dbReference>
<dbReference type="GO" id="GO:0015074">
    <property type="term" value="P:DNA integration"/>
    <property type="evidence" value="ECO:0007669"/>
    <property type="project" value="InterPro"/>
</dbReference>
<dbReference type="STRING" id="883077.HMPREF9241_01632"/>
<comment type="caution">
    <text evidence="5">The sequence shown here is derived from an EMBL/GenBank/DDBJ whole genome shotgun (WGS) entry which is preliminary data.</text>
</comment>
<protein>
    <recommendedName>
        <fullName evidence="4">Tyr recombinase domain-containing protein</fullName>
    </recommendedName>
</protein>
<dbReference type="InterPro" id="IPR010998">
    <property type="entry name" value="Integrase_recombinase_N"/>
</dbReference>
<reference evidence="5 6" key="1">
    <citation type="submission" date="2012-07" db="EMBL/GenBank/DDBJ databases">
        <title>The Genome Sequence of Actinomyces turicensis ACS-279-V-COL4.</title>
        <authorList>
            <consortium name="The Broad Institute Genome Sequencing Platform"/>
            <person name="Earl A."/>
            <person name="Ward D."/>
            <person name="Feldgarden M."/>
            <person name="Gevers D."/>
            <person name="Saerens B."/>
            <person name="Vaneechoutte M."/>
            <person name="Walker B."/>
            <person name="Young S.K."/>
            <person name="Zeng Q."/>
            <person name="Gargeya S."/>
            <person name="Fitzgerald M."/>
            <person name="Haas B."/>
            <person name="Abouelleil A."/>
            <person name="Alvarado L."/>
            <person name="Arachchi H.M."/>
            <person name="Berlin A."/>
            <person name="Chapman S.B."/>
            <person name="Goldberg J."/>
            <person name="Griggs A."/>
            <person name="Gujja S."/>
            <person name="Hansen M."/>
            <person name="Howarth C."/>
            <person name="Imamovic A."/>
            <person name="Larimer J."/>
            <person name="McCowen C."/>
            <person name="Montmayeur A."/>
            <person name="Murphy C."/>
            <person name="Neiman D."/>
            <person name="Pearson M."/>
            <person name="Priest M."/>
            <person name="Roberts A."/>
            <person name="Saif S."/>
            <person name="Shea T."/>
            <person name="Sisk P."/>
            <person name="Sykes S."/>
            <person name="Wortman J."/>
            <person name="Nusbaum C."/>
            <person name="Birren B."/>
        </authorList>
    </citation>
    <scope>NUCLEOTIDE SEQUENCE [LARGE SCALE GENOMIC DNA]</scope>
    <source>
        <strain evidence="5 6">ACS-279-V-Col4</strain>
    </source>
</reference>
<dbReference type="GO" id="GO:0003677">
    <property type="term" value="F:DNA binding"/>
    <property type="evidence" value="ECO:0007669"/>
    <property type="project" value="UniProtKB-KW"/>
</dbReference>
<evidence type="ECO:0000256" key="2">
    <source>
        <dbReference type="ARBA" id="ARBA00023125"/>
    </source>
</evidence>
<evidence type="ECO:0000259" key="4">
    <source>
        <dbReference type="Pfam" id="PF00589"/>
    </source>
</evidence>
<dbReference type="InterPro" id="IPR013762">
    <property type="entry name" value="Integrase-like_cat_sf"/>
</dbReference>
<keyword evidence="6" id="KW-1185">Reference proteome</keyword>
<dbReference type="PATRIC" id="fig|883077.3.peg.1648"/>
<gene>
    <name evidence="5" type="ORF">HMPREF9241_01632</name>
</gene>
<organism evidence="5 6">
    <name type="scientific">Schaalia turicensis ACS-279-V-Col4</name>
    <dbReference type="NCBI Taxonomy" id="883077"/>
    <lineage>
        <taxon>Bacteria</taxon>
        <taxon>Bacillati</taxon>
        <taxon>Actinomycetota</taxon>
        <taxon>Actinomycetes</taxon>
        <taxon>Actinomycetales</taxon>
        <taxon>Actinomycetaceae</taxon>
        <taxon>Schaalia</taxon>
    </lineage>
</organism>
<feature type="domain" description="Tyr recombinase" evidence="4">
    <location>
        <begin position="238"/>
        <end position="388"/>
    </location>
</feature>
<dbReference type="EMBL" id="AGWQ01000009">
    <property type="protein sequence ID" value="EJZ85052.1"/>
    <property type="molecule type" value="Genomic_DNA"/>
</dbReference>
<dbReference type="Gene3D" id="1.10.150.130">
    <property type="match status" value="1"/>
</dbReference>
<dbReference type="AlphaFoldDB" id="K0YN35"/>
<dbReference type="Proteomes" id="UP000003994">
    <property type="component" value="Unassembled WGS sequence"/>
</dbReference>
<name>K0YN35_9ACTO</name>
<evidence type="ECO:0000313" key="5">
    <source>
        <dbReference type="EMBL" id="EJZ85052.1"/>
    </source>
</evidence>
<dbReference type="GO" id="GO:0006310">
    <property type="term" value="P:DNA recombination"/>
    <property type="evidence" value="ECO:0007669"/>
    <property type="project" value="UniProtKB-KW"/>
</dbReference>
<proteinExistence type="inferred from homology"/>
<keyword evidence="2" id="KW-0238">DNA-binding</keyword>
<dbReference type="Gene3D" id="1.10.443.10">
    <property type="entry name" value="Intergrase catalytic core"/>
    <property type="match status" value="1"/>
</dbReference>
<dbReference type="PANTHER" id="PTHR30349:SF41">
    <property type="entry name" value="INTEGRASE_RECOMBINASE PROTEIN MJ0367-RELATED"/>
    <property type="match status" value="1"/>
</dbReference>
<dbReference type="eggNOG" id="COG0582">
    <property type="taxonomic scope" value="Bacteria"/>
</dbReference>